<evidence type="ECO:0000259" key="7">
    <source>
        <dbReference type="Pfam" id="PF00135"/>
    </source>
</evidence>
<keyword evidence="4" id="KW-1015">Disulfide bond</keyword>
<dbReference type="InterPro" id="IPR019819">
    <property type="entry name" value="Carboxylesterase_B_CS"/>
</dbReference>
<feature type="signal peptide" evidence="6">
    <location>
        <begin position="1"/>
        <end position="18"/>
    </location>
</feature>
<proteinExistence type="inferred from homology"/>
<keyword evidence="2" id="KW-0719">Serine esterase</keyword>
<dbReference type="GO" id="GO:0052689">
    <property type="term" value="F:carboxylic ester hydrolase activity"/>
    <property type="evidence" value="ECO:0007669"/>
    <property type="project" value="UniProtKB-KW"/>
</dbReference>
<keyword evidence="8" id="KW-1185">Reference proteome</keyword>
<accession>A0AAJ6VLT4</accession>
<organism evidence="8 9">
    <name type="scientific">Ceratosolen solmsi marchali</name>
    <dbReference type="NCBI Taxonomy" id="326594"/>
    <lineage>
        <taxon>Eukaryota</taxon>
        <taxon>Metazoa</taxon>
        <taxon>Ecdysozoa</taxon>
        <taxon>Arthropoda</taxon>
        <taxon>Hexapoda</taxon>
        <taxon>Insecta</taxon>
        <taxon>Pterygota</taxon>
        <taxon>Neoptera</taxon>
        <taxon>Endopterygota</taxon>
        <taxon>Hymenoptera</taxon>
        <taxon>Apocrita</taxon>
        <taxon>Proctotrupomorpha</taxon>
        <taxon>Chalcidoidea</taxon>
        <taxon>Agaonidae</taxon>
        <taxon>Agaoninae</taxon>
        <taxon>Ceratosolen</taxon>
    </lineage>
</organism>
<evidence type="ECO:0000256" key="3">
    <source>
        <dbReference type="ARBA" id="ARBA00022801"/>
    </source>
</evidence>
<protein>
    <recommendedName>
        <fullName evidence="6">Carboxylic ester hydrolase</fullName>
        <ecNumber evidence="6">3.1.1.-</ecNumber>
    </recommendedName>
</protein>
<dbReference type="Pfam" id="PF00135">
    <property type="entry name" value="COesterase"/>
    <property type="match status" value="1"/>
</dbReference>
<dbReference type="Gene3D" id="3.40.50.1820">
    <property type="entry name" value="alpha/beta hydrolase"/>
    <property type="match status" value="1"/>
</dbReference>
<sequence>MLWLSYMLLLMNCIIINSEKNYPKVQIPLGQLKGYYKKSENGRLYAAYEGIPYARPPIGELRFREPQKIPPWIGELQAIKLSDSCLQYSHIPQNLNDPVEGSEDCLYLNIYVPIRKTIETIPVLFWIHGGCFQYGAGIDYGAKYLADKDIILVTINYRLGSLGFLSTENEVISGNMGLKDQSIALRWVHENIEWFGGNSNKITLIGVSAGGVSVHYHYLSSLSAGLFQNGISFSGTALLCWAQTENPLEKAKKLGAIMGCPTDDITAMVECLRYRPPRSIVQATSEFMPWLYNPYTPFGPIVEKTTENYFINESPAEIITSGKAQDIPWITGIVSEEGLYPVANFISKDNHLKYLNDNWELVAPYLLDYNNTIPKDRHFEISKLIREHYFGSKSIDAESVRSLTYMVGDRLFVVNSEKVARMQAKFNKSPVWFYYYSYRANQSFSDVMSGTKENYGVSHADDVLLVLETSYLQATSTDDKAMQNDLLNFWVSVATNSKPDFGIDWPKVNESNEEINYLHISGPGKFSIEKNNNLGEKYFWNSIDFNENKIE</sequence>
<keyword evidence="3 6" id="KW-0378">Hydrolase</keyword>
<evidence type="ECO:0000256" key="1">
    <source>
        <dbReference type="ARBA" id="ARBA00005964"/>
    </source>
</evidence>
<dbReference type="KEGG" id="csol:105359730"/>
<reference evidence="9" key="1">
    <citation type="submission" date="2025-08" db="UniProtKB">
        <authorList>
            <consortium name="RefSeq"/>
        </authorList>
    </citation>
    <scope>IDENTIFICATION</scope>
</reference>
<keyword evidence="6" id="KW-0732">Signal</keyword>
<evidence type="ECO:0000256" key="2">
    <source>
        <dbReference type="ARBA" id="ARBA00022487"/>
    </source>
</evidence>
<evidence type="ECO:0000256" key="6">
    <source>
        <dbReference type="RuleBase" id="RU361235"/>
    </source>
</evidence>
<feature type="non-terminal residue" evidence="9">
    <location>
        <position position="551"/>
    </location>
</feature>
<evidence type="ECO:0000313" key="8">
    <source>
        <dbReference type="Proteomes" id="UP000695007"/>
    </source>
</evidence>
<dbReference type="PROSITE" id="PS00122">
    <property type="entry name" value="CARBOXYLESTERASE_B_1"/>
    <property type="match status" value="1"/>
</dbReference>
<comment type="similarity">
    <text evidence="1 6">Belongs to the type-B carboxylesterase/lipase family.</text>
</comment>
<dbReference type="Proteomes" id="UP000695007">
    <property type="component" value="Unplaced"/>
</dbReference>
<feature type="chain" id="PRO_5042314975" description="Carboxylic ester hydrolase" evidence="6">
    <location>
        <begin position="19"/>
        <end position="551"/>
    </location>
</feature>
<name>A0AAJ6VLT4_9HYME</name>
<gene>
    <name evidence="9" type="primary">LOC105359730</name>
</gene>
<dbReference type="CDD" id="cd00312">
    <property type="entry name" value="Esterase_lipase"/>
    <property type="match status" value="1"/>
</dbReference>
<dbReference type="GeneID" id="105359730"/>
<dbReference type="InterPro" id="IPR029058">
    <property type="entry name" value="AB_hydrolase_fold"/>
</dbReference>
<evidence type="ECO:0000313" key="9">
    <source>
        <dbReference type="RefSeq" id="XP_011494689.1"/>
    </source>
</evidence>
<feature type="domain" description="Carboxylesterase type B" evidence="7">
    <location>
        <begin position="23"/>
        <end position="528"/>
    </location>
</feature>
<dbReference type="AlphaFoldDB" id="A0AAJ6VLT4"/>
<evidence type="ECO:0000256" key="4">
    <source>
        <dbReference type="ARBA" id="ARBA00023157"/>
    </source>
</evidence>
<dbReference type="PANTHER" id="PTHR43142:SF1">
    <property type="entry name" value="CARBOXYLIC ESTER HYDROLASE"/>
    <property type="match status" value="1"/>
</dbReference>
<dbReference type="PROSITE" id="PS00941">
    <property type="entry name" value="CARBOXYLESTERASE_B_2"/>
    <property type="match status" value="1"/>
</dbReference>
<dbReference type="SUPFAM" id="SSF53474">
    <property type="entry name" value="alpha/beta-Hydrolases"/>
    <property type="match status" value="1"/>
</dbReference>
<dbReference type="PANTHER" id="PTHR43142">
    <property type="entry name" value="CARBOXYLIC ESTER HYDROLASE"/>
    <property type="match status" value="1"/>
</dbReference>
<dbReference type="InterPro" id="IPR002018">
    <property type="entry name" value="CarbesteraseB"/>
</dbReference>
<dbReference type="EC" id="3.1.1.-" evidence="6"/>
<dbReference type="RefSeq" id="XP_011494689.1">
    <property type="nucleotide sequence ID" value="XM_011496387.1"/>
</dbReference>
<keyword evidence="5" id="KW-0325">Glycoprotein</keyword>
<dbReference type="InterPro" id="IPR019826">
    <property type="entry name" value="Carboxylesterase_B_AS"/>
</dbReference>
<evidence type="ECO:0000256" key="5">
    <source>
        <dbReference type="ARBA" id="ARBA00023180"/>
    </source>
</evidence>